<feature type="region of interest" description="Disordered" evidence="1">
    <location>
        <begin position="76"/>
        <end position="108"/>
    </location>
</feature>
<reference evidence="2" key="2">
    <citation type="submission" date="2020-05" db="UniProtKB">
        <authorList>
            <consortium name="EnsemblMetazoa"/>
        </authorList>
    </citation>
    <scope>IDENTIFICATION</scope>
    <source>
        <strain evidence="2">maculatus3</strain>
    </source>
</reference>
<protein>
    <submittedName>
        <fullName evidence="2">Uncharacterized protein</fullName>
    </submittedName>
</protein>
<organism evidence="2 3">
    <name type="scientific">Anopheles maculatus</name>
    <dbReference type="NCBI Taxonomy" id="74869"/>
    <lineage>
        <taxon>Eukaryota</taxon>
        <taxon>Metazoa</taxon>
        <taxon>Ecdysozoa</taxon>
        <taxon>Arthropoda</taxon>
        <taxon>Hexapoda</taxon>
        <taxon>Insecta</taxon>
        <taxon>Pterygota</taxon>
        <taxon>Neoptera</taxon>
        <taxon>Endopterygota</taxon>
        <taxon>Diptera</taxon>
        <taxon>Nematocera</taxon>
        <taxon>Culicoidea</taxon>
        <taxon>Culicidae</taxon>
        <taxon>Anophelinae</taxon>
        <taxon>Anopheles</taxon>
        <taxon>Anopheles maculatus group</taxon>
    </lineage>
</organism>
<feature type="compositionally biased region" description="Acidic residues" evidence="1">
    <location>
        <begin position="98"/>
        <end position="108"/>
    </location>
</feature>
<accession>A0A182T5X7</accession>
<evidence type="ECO:0000313" key="3">
    <source>
        <dbReference type="Proteomes" id="UP000075901"/>
    </source>
</evidence>
<dbReference type="Proteomes" id="UP000075901">
    <property type="component" value="Unassembled WGS sequence"/>
</dbReference>
<evidence type="ECO:0000256" key="1">
    <source>
        <dbReference type="SAM" id="MobiDB-lite"/>
    </source>
</evidence>
<name>A0A182T5X7_9DIPT</name>
<proteinExistence type="predicted"/>
<sequence length="108" mass="12377">MEEITLLNFFGEEYIQYQERVPSGLPFIRGFRHDPDCEDQTSFHTDKRNETDDDDDAADNNERIVLEIAKADGDLRRSIGSGGLEHSRNRRYSGTYDNCDDQDASSLV</sequence>
<keyword evidence="3" id="KW-1185">Reference proteome</keyword>
<feature type="region of interest" description="Disordered" evidence="1">
    <location>
        <begin position="38"/>
        <end position="61"/>
    </location>
</feature>
<reference evidence="3" key="1">
    <citation type="submission" date="2013-09" db="EMBL/GenBank/DDBJ databases">
        <title>The Genome Sequence of Anopheles maculatus species B.</title>
        <authorList>
            <consortium name="The Broad Institute Genomics Platform"/>
            <person name="Neafsey D.E."/>
            <person name="Besansky N."/>
            <person name="Howell P."/>
            <person name="Walton C."/>
            <person name="Young S.K."/>
            <person name="Zeng Q."/>
            <person name="Gargeya S."/>
            <person name="Fitzgerald M."/>
            <person name="Haas B."/>
            <person name="Abouelleil A."/>
            <person name="Allen A.W."/>
            <person name="Alvarado L."/>
            <person name="Arachchi H.M."/>
            <person name="Berlin A.M."/>
            <person name="Chapman S.B."/>
            <person name="Gainer-Dewar J."/>
            <person name="Goldberg J."/>
            <person name="Griggs A."/>
            <person name="Gujja S."/>
            <person name="Hansen M."/>
            <person name="Howarth C."/>
            <person name="Imamovic A."/>
            <person name="Ireland A."/>
            <person name="Larimer J."/>
            <person name="McCowan C."/>
            <person name="Murphy C."/>
            <person name="Pearson M."/>
            <person name="Poon T.W."/>
            <person name="Priest M."/>
            <person name="Roberts A."/>
            <person name="Saif S."/>
            <person name="Shea T."/>
            <person name="Sisk P."/>
            <person name="Sykes S."/>
            <person name="Wortman J."/>
            <person name="Nusbaum C."/>
            <person name="Birren B."/>
        </authorList>
    </citation>
    <scope>NUCLEOTIDE SEQUENCE [LARGE SCALE GENOMIC DNA]</scope>
    <source>
        <strain evidence="3">maculatus3</strain>
    </source>
</reference>
<dbReference type="EnsemblMetazoa" id="AMAM020290-RA">
    <property type="protein sequence ID" value="AMAM020290-PA"/>
    <property type="gene ID" value="AMAM020290"/>
</dbReference>
<evidence type="ECO:0000313" key="2">
    <source>
        <dbReference type="EnsemblMetazoa" id="AMAM020290-PA"/>
    </source>
</evidence>
<dbReference type="AlphaFoldDB" id="A0A182T5X7"/>
<dbReference type="VEuPathDB" id="VectorBase:AMAM020290"/>